<evidence type="ECO:0000313" key="1">
    <source>
        <dbReference type="EMBL" id="CAE8626226.1"/>
    </source>
</evidence>
<gene>
    <name evidence="1" type="ORF">PGLA1383_LOCUS43177</name>
</gene>
<name>A0A813GIL3_POLGL</name>
<comment type="caution">
    <text evidence="1">The sequence shown here is derived from an EMBL/GenBank/DDBJ whole genome shotgun (WGS) entry which is preliminary data.</text>
</comment>
<dbReference type="AlphaFoldDB" id="A0A813GIL3"/>
<protein>
    <submittedName>
        <fullName evidence="1">Uncharacterized protein</fullName>
    </submittedName>
</protein>
<dbReference type="Proteomes" id="UP000654075">
    <property type="component" value="Unassembled WGS sequence"/>
</dbReference>
<evidence type="ECO:0000313" key="2">
    <source>
        <dbReference type="Proteomes" id="UP000654075"/>
    </source>
</evidence>
<keyword evidence="2" id="KW-1185">Reference proteome</keyword>
<proteinExistence type="predicted"/>
<dbReference type="OrthoDB" id="431683at2759"/>
<sequence>MSVVDSHTGTVKVAREKIIGMHVNVIASVLWFLVSTTTGTAEIRAWDLSGKGVLGRWPLPSGRRWAPGLCDLGPGSGLLLAGSAELNAGAGPELWRLIPGPGWSSPAHTGIRGGEEHKSWTSEFGF</sequence>
<dbReference type="EMBL" id="CAJNNV010028935">
    <property type="protein sequence ID" value="CAE8626226.1"/>
    <property type="molecule type" value="Genomic_DNA"/>
</dbReference>
<reference evidence="1" key="1">
    <citation type="submission" date="2021-02" db="EMBL/GenBank/DDBJ databases">
        <authorList>
            <person name="Dougan E. K."/>
            <person name="Rhodes N."/>
            <person name="Thang M."/>
            <person name="Chan C."/>
        </authorList>
    </citation>
    <scope>NUCLEOTIDE SEQUENCE</scope>
</reference>
<organism evidence="1 2">
    <name type="scientific">Polarella glacialis</name>
    <name type="common">Dinoflagellate</name>
    <dbReference type="NCBI Taxonomy" id="89957"/>
    <lineage>
        <taxon>Eukaryota</taxon>
        <taxon>Sar</taxon>
        <taxon>Alveolata</taxon>
        <taxon>Dinophyceae</taxon>
        <taxon>Suessiales</taxon>
        <taxon>Suessiaceae</taxon>
        <taxon>Polarella</taxon>
    </lineage>
</organism>
<accession>A0A813GIL3</accession>